<protein>
    <recommendedName>
        <fullName evidence="5">Energy transducer TonB</fullName>
    </recommendedName>
</protein>
<keyword evidence="2" id="KW-0472">Membrane</keyword>
<evidence type="ECO:0008006" key="5">
    <source>
        <dbReference type="Google" id="ProtNLM"/>
    </source>
</evidence>
<dbReference type="RefSeq" id="WP_310237253.1">
    <property type="nucleotide sequence ID" value="NZ_JAVDWO010000013.1"/>
</dbReference>
<keyword evidence="2" id="KW-0812">Transmembrane</keyword>
<accession>A0ABU1XZX6</accession>
<comment type="caution">
    <text evidence="3">The sequence shown here is derived from an EMBL/GenBank/DDBJ whole genome shotgun (WGS) entry which is preliminary data.</text>
</comment>
<sequence length="203" mass="21491">MTQGVRNRTAGIALGATVLVHAGLAWWLMGLRHAAPERDDAALAVTFIERPPPAIPPDPLPPAPARATTTTDTLPPSPRVRTPRSALQAVDVASPPDNAQAPLPTATALLEQAGDWARQQAPAADFAHDPLQHRPPPAADGRFAMRGPITPADIAKGIGQLFGGPGYTQDPCPQIRRNIGNLGTGGDAELTREEIRRLQQFCL</sequence>
<proteinExistence type="predicted"/>
<dbReference type="Proteomes" id="UP001256588">
    <property type="component" value="Unassembled WGS sequence"/>
</dbReference>
<keyword evidence="4" id="KW-1185">Reference proteome</keyword>
<organism evidence="3 4">
    <name type="scientific">Luteimonas terrae</name>
    <dbReference type="NCBI Taxonomy" id="1530191"/>
    <lineage>
        <taxon>Bacteria</taxon>
        <taxon>Pseudomonadati</taxon>
        <taxon>Pseudomonadota</taxon>
        <taxon>Gammaproteobacteria</taxon>
        <taxon>Lysobacterales</taxon>
        <taxon>Lysobacteraceae</taxon>
        <taxon>Luteimonas</taxon>
    </lineage>
</organism>
<reference evidence="3 4" key="1">
    <citation type="submission" date="2023-07" db="EMBL/GenBank/DDBJ databases">
        <title>Sorghum-associated microbial communities from plants grown in Nebraska, USA.</title>
        <authorList>
            <person name="Schachtman D."/>
        </authorList>
    </citation>
    <scope>NUCLEOTIDE SEQUENCE [LARGE SCALE GENOMIC DNA]</scope>
    <source>
        <strain evidence="3 4">4099</strain>
    </source>
</reference>
<evidence type="ECO:0000313" key="3">
    <source>
        <dbReference type="EMBL" id="MDR7194258.1"/>
    </source>
</evidence>
<gene>
    <name evidence="3" type="ORF">J2W68_003000</name>
</gene>
<feature type="compositionally biased region" description="Low complexity" evidence="1">
    <location>
        <begin position="65"/>
        <end position="74"/>
    </location>
</feature>
<evidence type="ECO:0000256" key="2">
    <source>
        <dbReference type="SAM" id="Phobius"/>
    </source>
</evidence>
<feature type="region of interest" description="Disordered" evidence="1">
    <location>
        <begin position="52"/>
        <end position="81"/>
    </location>
</feature>
<feature type="transmembrane region" description="Helical" evidence="2">
    <location>
        <begin position="12"/>
        <end position="29"/>
    </location>
</feature>
<name>A0ABU1XZX6_9GAMM</name>
<keyword evidence="2" id="KW-1133">Transmembrane helix</keyword>
<dbReference type="EMBL" id="JAVDWO010000013">
    <property type="protein sequence ID" value="MDR7194258.1"/>
    <property type="molecule type" value="Genomic_DNA"/>
</dbReference>
<feature type="compositionally biased region" description="Pro residues" evidence="1">
    <location>
        <begin position="52"/>
        <end position="64"/>
    </location>
</feature>
<evidence type="ECO:0000313" key="4">
    <source>
        <dbReference type="Proteomes" id="UP001256588"/>
    </source>
</evidence>
<evidence type="ECO:0000256" key="1">
    <source>
        <dbReference type="SAM" id="MobiDB-lite"/>
    </source>
</evidence>